<dbReference type="PANTHER" id="PTHR47329">
    <property type="entry name" value="OS05G0129900 PROTEIN"/>
    <property type="match status" value="1"/>
</dbReference>
<feature type="compositionally biased region" description="Basic and acidic residues" evidence="2">
    <location>
        <begin position="249"/>
        <end position="261"/>
    </location>
</feature>
<dbReference type="OrthoDB" id="629492at2759"/>
<dbReference type="InterPro" id="IPR011990">
    <property type="entry name" value="TPR-like_helical_dom_sf"/>
</dbReference>
<dbReference type="EMBL" id="CAMAPE010000019">
    <property type="protein sequence ID" value="CAH9087506.1"/>
    <property type="molecule type" value="Genomic_DNA"/>
</dbReference>
<feature type="region of interest" description="Disordered" evidence="2">
    <location>
        <begin position="31"/>
        <end position="82"/>
    </location>
</feature>
<feature type="repeat" description="TPR" evidence="1">
    <location>
        <begin position="111"/>
        <end position="144"/>
    </location>
</feature>
<feature type="compositionally biased region" description="Basic and acidic residues" evidence="2">
    <location>
        <begin position="307"/>
        <end position="318"/>
    </location>
</feature>
<dbReference type="SUPFAM" id="SSF48452">
    <property type="entry name" value="TPR-like"/>
    <property type="match status" value="1"/>
</dbReference>
<keyword evidence="5" id="KW-1185">Reference proteome</keyword>
<evidence type="ECO:0000259" key="3">
    <source>
        <dbReference type="Pfam" id="PF13877"/>
    </source>
</evidence>
<evidence type="ECO:0000256" key="2">
    <source>
        <dbReference type="SAM" id="MobiDB-lite"/>
    </source>
</evidence>
<keyword evidence="1" id="KW-0802">TPR repeat</keyword>
<dbReference type="Proteomes" id="UP001152484">
    <property type="component" value="Unassembled WGS sequence"/>
</dbReference>
<dbReference type="AlphaFoldDB" id="A0A9P1E8I5"/>
<reference evidence="4" key="1">
    <citation type="submission" date="2022-07" db="EMBL/GenBank/DDBJ databases">
        <authorList>
            <person name="Macas J."/>
            <person name="Novak P."/>
            <person name="Neumann P."/>
        </authorList>
    </citation>
    <scope>NUCLEOTIDE SEQUENCE</scope>
</reference>
<name>A0A9P1E8I5_CUSEU</name>
<dbReference type="InterPro" id="IPR025986">
    <property type="entry name" value="RPAP3-like_C"/>
</dbReference>
<proteinExistence type="predicted"/>
<feature type="compositionally biased region" description="Basic and acidic residues" evidence="2">
    <location>
        <begin position="31"/>
        <end position="48"/>
    </location>
</feature>
<organism evidence="4 5">
    <name type="scientific">Cuscuta europaea</name>
    <name type="common">European dodder</name>
    <dbReference type="NCBI Taxonomy" id="41803"/>
    <lineage>
        <taxon>Eukaryota</taxon>
        <taxon>Viridiplantae</taxon>
        <taxon>Streptophyta</taxon>
        <taxon>Embryophyta</taxon>
        <taxon>Tracheophyta</taxon>
        <taxon>Spermatophyta</taxon>
        <taxon>Magnoliopsida</taxon>
        <taxon>eudicotyledons</taxon>
        <taxon>Gunneridae</taxon>
        <taxon>Pentapetalae</taxon>
        <taxon>asterids</taxon>
        <taxon>lamiids</taxon>
        <taxon>Solanales</taxon>
        <taxon>Convolvulaceae</taxon>
        <taxon>Cuscuteae</taxon>
        <taxon>Cuscuta</taxon>
        <taxon>Cuscuta subgen. Cuscuta</taxon>
    </lineage>
</organism>
<sequence length="466" mass="52035">MARVPNKHSNDQLQGFEGLLNNLQDWELSLKEKDKDKNKKMKPEALGHDKRRRMEKTASELSSAPQAKESEPSGKSNSSSGAANQYSYLQKYDSISHLSSRFRTEDSFADANSEKEMGNDLFKKKKYNEAIDCYSRSIALSPTAVAHANRAMAYLKIKRFQEAENDCTEALNLDDRYIKAYCRRSTARKELGKLRESIEDANIALRLEPDNHEVKKQYGEVKALYEKEILKKASGSTKGSVQKAQKSVMLKEDMNTPEDKVQSISSGSLRMTEIQGGDETASGKPSTKKSDATGMDVTRNSFLATAERNRKGGKQELKESVQELAARAANYAKAEAAKNIAPPNSAYQFEVSWRGLVGDHSLQAQLLKVTSPTALPHIFKNALSAPILVDIIRCIATFFRKDENLALGYLENLPKVPRFDMIIMCLSSSDKAELLKMWDEVFSRGTSVDAKIFCALRLKYGLNQSG</sequence>
<feature type="domain" description="RNA-polymerase II-associated protein 3-like C-terminal" evidence="3">
    <location>
        <begin position="342"/>
        <end position="431"/>
    </location>
</feature>
<evidence type="ECO:0000313" key="5">
    <source>
        <dbReference type="Proteomes" id="UP001152484"/>
    </source>
</evidence>
<feature type="region of interest" description="Disordered" evidence="2">
    <location>
        <begin position="235"/>
        <end position="318"/>
    </location>
</feature>
<comment type="caution">
    <text evidence="4">The sequence shown here is derived from an EMBL/GenBank/DDBJ whole genome shotgun (WGS) entry which is preliminary data.</text>
</comment>
<dbReference type="PANTHER" id="PTHR47329:SF1">
    <property type="entry name" value="OS05G0129900 PROTEIN"/>
    <property type="match status" value="1"/>
</dbReference>
<feature type="compositionally biased region" description="Low complexity" evidence="2">
    <location>
        <begin position="73"/>
        <end position="82"/>
    </location>
</feature>
<dbReference type="PROSITE" id="PS50005">
    <property type="entry name" value="TPR"/>
    <property type="match status" value="1"/>
</dbReference>
<gene>
    <name evidence="4" type="ORF">CEURO_LOCUS10080</name>
</gene>
<protein>
    <recommendedName>
        <fullName evidence="3">RNA-polymerase II-associated protein 3-like C-terminal domain-containing protein</fullName>
    </recommendedName>
</protein>
<dbReference type="Pfam" id="PF13877">
    <property type="entry name" value="RPAP3_C"/>
    <property type="match status" value="1"/>
</dbReference>
<accession>A0A9P1E8I5</accession>
<dbReference type="Gene3D" id="1.25.40.10">
    <property type="entry name" value="Tetratricopeptide repeat domain"/>
    <property type="match status" value="1"/>
</dbReference>
<evidence type="ECO:0000313" key="4">
    <source>
        <dbReference type="EMBL" id="CAH9087506.1"/>
    </source>
</evidence>
<dbReference type="SMART" id="SM00028">
    <property type="entry name" value="TPR"/>
    <property type="match status" value="3"/>
</dbReference>
<dbReference type="Pfam" id="PF13181">
    <property type="entry name" value="TPR_8"/>
    <property type="match status" value="1"/>
</dbReference>
<evidence type="ECO:0000256" key="1">
    <source>
        <dbReference type="PROSITE-ProRule" id="PRU00339"/>
    </source>
</evidence>
<dbReference type="InterPro" id="IPR019734">
    <property type="entry name" value="TPR_rpt"/>
</dbReference>
<feature type="compositionally biased region" description="Polar residues" evidence="2">
    <location>
        <begin position="235"/>
        <end position="245"/>
    </location>
</feature>